<dbReference type="Proteomes" id="UP000541347">
    <property type="component" value="Unassembled WGS sequence"/>
</dbReference>
<dbReference type="EMBL" id="JAABLP010000003">
    <property type="protein sequence ID" value="NBN64176.1"/>
    <property type="molecule type" value="Genomic_DNA"/>
</dbReference>
<keyword evidence="3" id="KW-1185">Reference proteome</keyword>
<proteinExistence type="predicted"/>
<evidence type="ECO:0000256" key="1">
    <source>
        <dbReference type="SAM" id="MobiDB-lite"/>
    </source>
</evidence>
<feature type="region of interest" description="Disordered" evidence="1">
    <location>
        <begin position="1"/>
        <end position="39"/>
    </location>
</feature>
<name>A0ABW9ZKQ2_9HYPH</name>
<dbReference type="RefSeq" id="WP_161676192.1">
    <property type="nucleotide sequence ID" value="NZ_JAABLP010000003.1"/>
</dbReference>
<evidence type="ECO:0000313" key="2">
    <source>
        <dbReference type="EMBL" id="NBN64176.1"/>
    </source>
</evidence>
<reference evidence="2 3" key="1">
    <citation type="submission" date="2020-01" db="EMBL/GenBank/DDBJ databases">
        <authorList>
            <person name="Peng S.Y."/>
            <person name="Li J."/>
            <person name="Wang M."/>
            <person name="Wang L."/>
            <person name="Wang C.Q."/>
            <person name="Wang J.R."/>
        </authorList>
    </citation>
    <scope>NUCLEOTIDE SEQUENCE [LARGE SCALE GENOMIC DNA]</scope>
    <source>
        <strain evidence="2 3">XCT-34</strain>
    </source>
</reference>
<comment type="caution">
    <text evidence="2">The sequence shown here is derived from an EMBL/GenBank/DDBJ whole genome shotgun (WGS) entry which is preliminary data.</text>
</comment>
<organism evidence="2 3">
    <name type="scientific">Pannonibacter tanglangensis</name>
    <dbReference type="NCBI Taxonomy" id="2750084"/>
    <lineage>
        <taxon>Bacteria</taxon>
        <taxon>Pseudomonadati</taxon>
        <taxon>Pseudomonadota</taxon>
        <taxon>Alphaproteobacteria</taxon>
        <taxon>Hyphomicrobiales</taxon>
        <taxon>Stappiaceae</taxon>
        <taxon>Pannonibacter</taxon>
    </lineage>
</organism>
<protein>
    <recommendedName>
        <fullName evidence="4">Transposase IS116/IS110/IS902 family protein</fullName>
    </recommendedName>
</protein>
<gene>
    <name evidence="2" type="ORF">GWI71_10835</name>
</gene>
<sequence>MILTDTHEIPGSGGASVYAPKGPRFPAPRSPEGEAGLPSSVDKTIEAEPASPALQALLDQLAELQLRRKFYISLTNKQVNAIRALTRRALGWRADDEGREKINARAARIVASALAGKTQKPEDEPAFAALAADLAVCAAVLQPLAEARAEVEKDMRRAARKLPAYDFAKSVHGLGDLGLAVLVGEAGDLASYPKKGHLWKRLGLAPMHGQALSTWRRTGGLSADDWKSAGYSPRRRAEVYAVISEPLFRAQSVADGPYRAIYDRRRAAAEAAHPDWSKLHSHMDALRVMTKSLLRDLRNEWRRASMVAPDGQGLRALRIPFPNCEEPGA</sequence>
<evidence type="ECO:0000313" key="3">
    <source>
        <dbReference type="Proteomes" id="UP000541347"/>
    </source>
</evidence>
<evidence type="ECO:0008006" key="4">
    <source>
        <dbReference type="Google" id="ProtNLM"/>
    </source>
</evidence>
<accession>A0ABW9ZKQ2</accession>